<feature type="chain" id="PRO_5034277356" evidence="1">
    <location>
        <begin position="20"/>
        <end position="270"/>
    </location>
</feature>
<evidence type="ECO:0000313" key="4">
    <source>
        <dbReference type="Proteomes" id="UP000198615"/>
    </source>
</evidence>
<feature type="domain" description="M23ase beta-sheet core" evidence="2">
    <location>
        <begin position="165"/>
        <end position="260"/>
    </location>
</feature>
<dbReference type="Proteomes" id="UP000198615">
    <property type="component" value="Unassembled WGS sequence"/>
</dbReference>
<organism evidence="3 4">
    <name type="scientific">Thalassobaculum litoreum DSM 18839</name>
    <dbReference type="NCBI Taxonomy" id="1123362"/>
    <lineage>
        <taxon>Bacteria</taxon>
        <taxon>Pseudomonadati</taxon>
        <taxon>Pseudomonadota</taxon>
        <taxon>Alphaproteobacteria</taxon>
        <taxon>Rhodospirillales</taxon>
        <taxon>Thalassobaculaceae</taxon>
        <taxon>Thalassobaculum</taxon>
    </lineage>
</organism>
<dbReference type="GO" id="GO:0004222">
    <property type="term" value="F:metalloendopeptidase activity"/>
    <property type="evidence" value="ECO:0007669"/>
    <property type="project" value="TreeGrafter"/>
</dbReference>
<keyword evidence="4" id="KW-1185">Reference proteome</keyword>
<dbReference type="InterPro" id="IPR050570">
    <property type="entry name" value="Cell_wall_metabolism_enzyme"/>
</dbReference>
<dbReference type="PANTHER" id="PTHR21666">
    <property type="entry name" value="PEPTIDASE-RELATED"/>
    <property type="match status" value="1"/>
</dbReference>
<sequence length="270" mass="29147">MRRLFAIACLVLLSTAARAETTFNGAFTQGGVVFGRTDPGSRLVLDDIPVKVDEDGVFVFGFHRDAPATSTLTITAPDGSAETRTLNVAPRDFKIQRIDGLPENMVTPPQEVLDRIRRDQAEVAAARAADRPETDFRSGFIWPAKGPISGVYGSQRILNGQPRQPHYGIDIAAPKGTPVVAPADGLVTLAATDHYYTGGTLILDHGHGLSSTFIHMDSVAVKVGEHIRQGTVIGTIGATGRATGPHLDWRMNWYDRRLDPAFVVPPMPTN</sequence>
<dbReference type="AlphaFoldDB" id="A0A8G2BJY1"/>
<dbReference type="EMBL" id="FNBW01000006">
    <property type="protein sequence ID" value="SDF78570.1"/>
    <property type="molecule type" value="Genomic_DNA"/>
</dbReference>
<proteinExistence type="predicted"/>
<name>A0A8G2BJY1_9PROT</name>
<evidence type="ECO:0000259" key="2">
    <source>
        <dbReference type="Pfam" id="PF01551"/>
    </source>
</evidence>
<comment type="caution">
    <text evidence="3">The sequence shown here is derived from an EMBL/GenBank/DDBJ whole genome shotgun (WGS) entry which is preliminary data.</text>
</comment>
<dbReference type="FunFam" id="2.70.70.10:FF:000019">
    <property type="entry name" value="M23 family peptidase"/>
    <property type="match status" value="1"/>
</dbReference>
<accession>A0A8G2BJY1</accession>
<feature type="signal peptide" evidence="1">
    <location>
        <begin position="1"/>
        <end position="19"/>
    </location>
</feature>
<dbReference type="InterPro" id="IPR016047">
    <property type="entry name" value="M23ase_b-sheet_dom"/>
</dbReference>
<dbReference type="CDD" id="cd12797">
    <property type="entry name" value="M23_peptidase"/>
    <property type="match status" value="1"/>
</dbReference>
<evidence type="ECO:0000256" key="1">
    <source>
        <dbReference type="SAM" id="SignalP"/>
    </source>
</evidence>
<protein>
    <submittedName>
        <fullName evidence="3">Peptidase family M23</fullName>
    </submittedName>
</protein>
<dbReference type="OrthoDB" id="9815245at2"/>
<keyword evidence="1" id="KW-0732">Signal</keyword>
<dbReference type="InterPro" id="IPR011055">
    <property type="entry name" value="Dup_hybrid_motif"/>
</dbReference>
<dbReference type="PANTHER" id="PTHR21666:SF285">
    <property type="entry name" value="M23 FAMILY METALLOPEPTIDASE"/>
    <property type="match status" value="1"/>
</dbReference>
<gene>
    <name evidence="3" type="ORF">SAMN05660686_02371</name>
</gene>
<dbReference type="Pfam" id="PF01551">
    <property type="entry name" value="Peptidase_M23"/>
    <property type="match status" value="1"/>
</dbReference>
<evidence type="ECO:0000313" key="3">
    <source>
        <dbReference type="EMBL" id="SDF78570.1"/>
    </source>
</evidence>
<dbReference type="Gene3D" id="2.70.70.10">
    <property type="entry name" value="Glucose Permease (Domain IIA)"/>
    <property type="match status" value="1"/>
</dbReference>
<reference evidence="3 4" key="1">
    <citation type="submission" date="2016-10" db="EMBL/GenBank/DDBJ databases">
        <authorList>
            <person name="Varghese N."/>
            <person name="Submissions S."/>
        </authorList>
    </citation>
    <scope>NUCLEOTIDE SEQUENCE [LARGE SCALE GENOMIC DNA]</scope>
    <source>
        <strain evidence="3 4">DSM 18839</strain>
    </source>
</reference>
<dbReference type="RefSeq" id="WP_093150459.1">
    <property type="nucleotide sequence ID" value="NZ_FNBW01000006.1"/>
</dbReference>
<dbReference type="SUPFAM" id="SSF51261">
    <property type="entry name" value="Duplicated hybrid motif"/>
    <property type="match status" value="1"/>
</dbReference>